<sequence>MEFTAPQDLGEQCEESCEVYHLSTFAPPTCCKTCEDLCCYSCNCNLPDECCNCKPVCNSTCDASCQRLYQRIKHIPKYPSNCTKISNCPSCCITPARREVLRPIKIFKNECHMPNYTTVYRKSYDIPTCHLPLY</sequence>
<name>A0A9N9S2C4_9DIPT</name>
<protein>
    <submittedName>
        <fullName evidence="1">Uncharacterized protein</fullName>
    </submittedName>
</protein>
<gene>
    <name evidence="1" type="ORF">CHIRRI_LOCUS10943</name>
</gene>
<dbReference type="OrthoDB" id="10549780at2759"/>
<dbReference type="AlphaFoldDB" id="A0A9N9S2C4"/>
<reference evidence="1" key="1">
    <citation type="submission" date="2022-01" db="EMBL/GenBank/DDBJ databases">
        <authorList>
            <person name="King R."/>
        </authorList>
    </citation>
    <scope>NUCLEOTIDE SEQUENCE</scope>
</reference>
<proteinExistence type="predicted"/>
<evidence type="ECO:0000313" key="1">
    <source>
        <dbReference type="EMBL" id="CAG9808097.1"/>
    </source>
</evidence>
<organism evidence="1 2">
    <name type="scientific">Chironomus riparius</name>
    <dbReference type="NCBI Taxonomy" id="315576"/>
    <lineage>
        <taxon>Eukaryota</taxon>
        <taxon>Metazoa</taxon>
        <taxon>Ecdysozoa</taxon>
        <taxon>Arthropoda</taxon>
        <taxon>Hexapoda</taxon>
        <taxon>Insecta</taxon>
        <taxon>Pterygota</taxon>
        <taxon>Neoptera</taxon>
        <taxon>Endopterygota</taxon>
        <taxon>Diptera</taxon>
        <taxon>Nematocera</taxon>
        <taxon>Chironomoidea</taxon>
        <taxon>Chironomidae</taxon>
        <taxon>Chironominae</taxon>
        <taxon>Chironomus</taxon>
    </lineage>
</organism>
<evidence type="ECO:0000313" key="2">
    <source>
        <dbReference type="Proteomes" id="UP001153620"/>
    </source>
</evidence>
<dbReference type="Proteomes" id="UP001153620">
    <property type="component" value="Chromosome 3"/>
</dbReference>
<reference evidence="1" key="2">
    <citation type="submission" date="2022-10" db="EMBL/GenBank/DDBJ databases">
        <authorList>
            <consortium name="ENA_rothamsted_submissions"/>
            <consortium name="culmorum"/>
            <person name="King R."/>
        </authorList>
    </citation>
    <scope>NUCLEOTIDE SEQUENCE</scope>
</reference>
<dbReference type="EMBL" id="OU895879">
    <property type="protein sequence ID" value="CAG9808097.1"/>
    <property type="molecule type" value="Genomic_DNA"/>
</dbReference>
<accession>A0A9N9S2C4</accession>
<keyword evidence="2" id="KW-1185">Reference proteome</keyword>